<evidence type="ECO:0000256" key="10">
    <source>
        <dbReference type="SAM" id="MobiDB-lite"/>
    </source>
</evidence>
<dbReference type="GO" id="GO:0016887">
    <property type="term" value="F:ATP hydrolysis activity"/>
    <property type="evidence" value="ECO:0007669"/>
    <property type="project" value="InterPro"/>
</dbReference>
<dbReference type="InterPro" id="IPR003439">
    <property type="entry name" value="ABC_transporter-like_ATP-bd"/>
</dbReference>
<feature type="transmembrane region" description="Helical" evidence="11">
    <location>
        <begin position="638"/>
        <end position="662"/>
    </location>
</feature>
<dbReference type="InterPro" id="IPR036640">
    <property type="entry name" value="ABC1_TM_sf"/>
</dbReference>
<dbReference type="eggNOG" id="KOG0054">
    <property type="taxonomic scope" value="Eukaryota"/>
</dbReference>
<dbReference type="GO" id="GO:0000329">
    <property type="term" value="C:fungal-type vacuole membrane"/>
    <property type="evidence" value="ECO:0007669"/>
    <property type="project" value="UniProtKB-ARBA"/>
</dbReference>
<dbReference type="Proteomes" id="UP000002668">
    <property type="component" value="Genome"/>
</dbReference>
<keyword evidence="8 11" id="KW-1133">Transmembrane helix</keyword>
<dbReference type="CDD" id="cd03244">
    <property type="entry name" value="ABCC_MRP_domain2"/>
    <property type="match status" value="1"/>
</dbReference>
<dbReference type="OMA" id="CFETGMR"/>
<dbReference type="FunFam" id="1.20.1560.10:FF:000020">
    <property type="entry name" value="ABC metal ion transporter"/>
    <property type="match status" value="1"/>
</dbReference>
<evidence type="ECO:0000259" key="13">
    <source>
        <dbReference type="PROSITE" id="PS50929"/>
    </source>
</evidence>
<dbReference type="Gene3D" id="3.40.50.300">
    <property type="entry name" value="P-loop containing nucleotide triphosphate hydrolases"/>
    <property type="match status" value="2"/>
</dbReference>
<keyword evidence="5" id="KW-0677">Repeat</keyword>
<dbReference type="InterPro" id="IPR027417">
    <property type="entry name" value="P-loop_NTPase"/>
</dbReference>
<keyword evidence="4 11" id="KW-0812">Transmembrane</keyword>
<name>E5ABP3_LEPMJ</name>
<evidence type="ECO:0000313" key="15">
    <source>
        <dbReference type="Proteomes" id="UP000002668"/>
    </source>
</evidence>
<dbReference type="Pfam" id="PF00005">
    <property type="entry name" value="ABC_tran"/>
    <property type="match status" value="2"/>
</dbReference>
<dbReference type="InterPro" id="IPR017871">
    <property type="entry name" value="ABC_transporter-like_CS"/>
</dbReference>
<evidence type="ECO:0000313" key="14">
    <source>
        <dbReference type="EMBL" id="CBY01084.1"/>
    </source>
</evidence>
<organism evidence="15">
    <name type="scientific">Leptosphaeria maculans (strain JN3 / isolate v23.1.3 / race Av1-4-5-6-7-8)</name>
    <name type="common">Blackleg fungus</name>
    <name type="synonym">Phoma lingam</name>
    <dbReference type="NCBI Taxonomy" id="985895"/>
    <lineage>
        <taxon>Eukaryota</taxon>
        <taxon>Fungi</taxon>
        <taxon>Dikarya</taxon>
        <taxon>Ascomycota</taxon>
        <taxon>Pezizomycotina</taxon>
        <taxon>Dothideomycetes</taxon>
        <taxon>Pleosporomycetidae</taxon>
        <taxon>Pleosporales</taxon>
        <taxon>Pleosporineae</taxon>
        <taxon>Leptosphaeriaceae</taxon>
        <taxon>Plenodomus</taxon>
        <taxon>Plenodomus lingam/Leptosphaeria maculans species complex</taxon>
    </lineage>
</organism>
<feature type="transmembrane region" description="Helical" evidence="11">
    <location>
        <begin position="606"/>
        <end position="626"/>
    </location>
</feature>
<dbReference type="GO" id="GO:0140359">
    <property type="term" value="F:ABC-type transporter activity"/>
    <property type="evidence" value="ECO:0007669"/>
    <property type="project" value="InterPro"/>
</dbReference>
<dbReference type="EMBL" id="FP929138">
    <property type="protein sequence ID" value="CBY01084.1"/>
    <property type="molecule type" value="Genomic_DNA"/>
</dbReference>
<dbReference type="FunFam" id="1.20.1560.10:FF:000001">
    <property type="entry name" value="ATP-binding cassette subfamily C member 1"/>
    <property type="match status" value="1"/>
</dbReference>
<evidence type="ECO:0000256" key="1">
    <source>
        <dbReference type="ARBA" id="ARBA00004128"/>
    </source>
</evidence>
<sequence length="1616" mass="179055">MSSTKSKSFPCSSSGIASRLKAAINGPCVHAGDFSPNLAIATSSTRASRTTLCLDSVYFRALQFSEHHESMQGQQTPFLPPSPLAHGYLAASKDHRQPLCGNIEGWGPISPIRYDFTPCFLDVWIAVVAVFGMVGGAGALWHLYRNCPPQPVKRNWHFYAKLYLIICDLGRLPWELSLQPLPYKQPSRSNISKTFGLRISAFGLQSLQSPLSVSSLNISILSHGDHATRNGVVLFYGLFFLIAYAVKLRSLVARQLHHEHVAYFAVFCASVGLAAASFVLEWLVPKRMSDYDMLGDDDECPYEYADVFSVLTFGWMTPLMKRGYKTFLTQDDLWNLRKRDSTRHTAQTFEKAWAHEMEKKYPSLWLALFRSFGGPYFRGAAIKTISDILNFAQPQLLRLLITFVDSYRGPNPQPVVRGAAIALAMFAVSVSQTACLHQYFQRAFETGMRIKSSLTAAIYAKSTRLSNEGRAAKSTGDIVNYMAVDTQRLQDLAQYGQQLWSAPFQIILCMLSLYQLLGASCFAGVAAMFIMIPINGIIARWMKILQKEQMKNKDARTKLISEILNNMKSIKLYAWTTAFANRLNHIRNDQELNTLRKIGATQAFSTFTWSATPFLVSCSTFGVFVLTQHRALTTDIVFPALTLFNLLTFPLAILPMVITAIVEASVAVGRITGYLTADELQENAVIREAAVEDNGDESVRIRDASFTWDRNAERRALENINFSAHKGELACIVGRVGSGKSSLLQAVLGDLWKIHGEVVLRGKTAYVPQSAWVMNASVRENIVFGHRWDPHFYDKTVNACALRDDFAQLPDGDQTEVGERGISLSGGQKARLTLARAVYARADIYLLDDCLSAVDQHVGRHLIDNVLGPKGLLAGKTRILATNSIPVLMEADMILLLREGKILERGNYDQLMAMKGEIANLIKTSLNEDQSEDDSTRASEGVTSDEESTIYGESPAGADDEDQAEAEAAQEDASHLAPLRAGADAVRKRSFHTLRRASTASFKGPRGKLTDEEGGLKSKQTKEFAEQGKVKWSVYGEYAKTSNLAAVCTYLLLLLGAQTSSIGASVWLKHWSEINQRYGGNPHVGKYIGIYFAFGVGSAALVVVQTLILWIFCSIEASRKLHERMAFAIFRSPMSFFETTPAGRILNRFSSDIYRVDEVLARTFNMLFVNSARAGFTLVVISWSTPIFVALILPLGALYLYIQRYYLRTSRELKRLDSVSRSPIYAHFQESLSGMSTIRAYSQQKRFEMENEWRVDANLRAYYPSISANRWLAVRLEFLGSVIILAAAGFSIISVASHSGLSAGMVGLAMSYALQITQSLNWIVRQTVEVETNIVSVERVLEYAALPSEAPEIISKNRPPISWPSQGAVSFNNYSTRYRPGLDLVLKNINLSIKPNEKIGVVGGTGAGKSSLTLALFRIIEPAEGHVSIDNLNTSTIGLLDLRRRLAIIPQDAALFEGTVRDNLDPGHVHDDTELWSVLEHARLKEHVSSMPGRLDAQINEGGSNLSSGQRQLVSLARALLTPSNILVLDEATAAVDVETDAMLQTTLRSPMFSNRTIITIAHRINTILDSDRIIVLDKGTVAEFDTPAELVRRRGLFYDLVKEANLLGALDMTQT</sequence>
<dbReference type="PANTHER" id="PTHR24223:SF443">
    <property type="entry name" value="MULTIDRUG-RESISTANCE LIKE PROTEIN 1, ISOFORM I"/>
    <property type="match status" value="1"/>
</dbReference>
<dbReference type="CDD" id="cd03250">
    <property type="entry name" value="ABCC_MRP_domain1"/>
    <property type="match status" value="1"/>
</dbReference>
<evidence type="ECO:0000256" key="11">
    <source>
        <dbReference type="SAM" id="Phobius"/>
    </source>
</evidence>
<dbReference type="PROSITE" id="PS50929">
    <property type="entry name" value="ABC_TM1F"/>
    <property type="match status" value="2"/>
</dbReference>
<dbReference type="Gene3D" id="1.20.1560.10">
    <property type="entry name" value="ABC transporter type 1, transmembrane domain"/>
    <property type="match status" value="2"/>
</dbReference>
<dbReference type="CDD" id="cd18595">
    <property type="entry name" value="ABC_6TM_MRP1_2_3_6_D1_like"/>
    <property type="match status" value="1"/>
</dbReference>
<dbReference type="Pfam" id="PF00664">
    <property type="entry name" value="ABC_membrane"/>
    <property type="match status" value="2"/>
</dbReference>
<feature type="transmembrane region" description="Helical" evidence="11">
    <location>
        <begin position="1276"/>
        <end position="1296"/>
    </location>
</feature>
<reference evidence="15" key="1">
    <citation type="journal article" date="2011" name="Nat. Commun.">
        <title>Effector diversification within compartments of the Leptosphaeria maculans genome affected by Repeat-Induced Point mutations.</title>
        <authorList>
            <person name="Rouxel T."/>
            <person name="Grandaubert J."/>
            <person name="Hane J.K."/>
            <person name="Hoede C."/>
            <person name="van de Wouw A.P."/>
            <person name="Couloux A."/>
            <person name="Dominguez V."/>
            <person name="Anthouard V."/>
            <person name="Bally P."/>
            <person name="Bourras S."/>
            <person name="Cozijnsen A.J."/>
            <person name="Ciuffetti L.M."/>
            <person name="Degrave A."/>
            <person name="Dilmaghani A."/>
            <person name="Duret L."/>
            <person name="Fudal I."/>
            <person name="Goodwin S.B."/>
            <person name="Gout L."/>
            <person name="Glaser N."/>
            <person name="Linglin J."/>
            <person name="Kema G.H.J."/>
            <person name="Lapalu N."/>
            <person name="Lawrence C.B."/>
            <person name="May K."/>
            <person name="Meyer M."/>
            <person name="Ollivier B."/>
            <person name="Poulain J."/>
            <person name="Schoch C.L."/>
            <person name="Simon A."/>
            <person name="Spatafora J.W."/>
            <person name="Stachowiak A."/>
            <person name="Turgeon B.G."/>
            <person name="Tyler B.M."/>
            <person name="Vincent D."/>
            <person name="Weissenbach J."/>
            <person name="Amselem J."/>
            <person name="Quesneville H."/>
            <person name="Oliver R.P."/>
            <person name="Wincker P."/>
            <person name="Balesdent M.-H."/>
            <person name="Howlett B.J."/>
        </authorList>
    </citation>
    <scope>NUCLEOTIDE SEQUENCE [LARGE SCALE GENOMIC DNA]</scope>
    <source>
        <strain evidence="15">JN3 / isolate v23.1.3 / race Av1-4-5-6-7-8</strain>
    </source>
</reference>
<dbReference type="InterPro" id="IPR050173">
    <property type="entry name" value="ABC_transporter_C-like"/>
</dbReference>
<dbReference type="PROSITE" id="PS00211">
    <property type="entry name" value="ABC_TRANSPORTER_1"/>
    <property type="match status" value="2"/>
</dbReference>
<evidence type="ECO:0000256" key="2">
    <source>
        <dbReference type="ARBA" id="ARBA00022448"/>
    </source>
</evidence>
<dbReference type="HOGENOM" id="CLU_000604_27_3_1"/>
<keyword evidence="15" id="KW-1185">Reference proteome</keyword>
<dbReference type="InterPro" id="IPR011527">
    <property type="entry name" value="ABC1_TM_dom"/>
</dbReference>
<feature type="compositionally biased region" description="Acidic residues" evidence="10">
    <location>
        <begin position="958"/>
        <end position="970"/>
    </location>
</feature>
<dbReference type="VEuPathDB" id="FungiDB:LEMA_P022140.1"/>
<feature type="transmembrane region" description="Helical" evidence="11">
    <location>
        <begin position="1088"/>
        <end position="1115"/>
    </location>
</feature>
<keyword evidence="6" id="KW-0547">Nucleotide-binding</keyword>
<evidence type="ECO:0000256" key="9">
    <source>
        <dbReference type="ARBA" id="ARBA00023136"/>
    </source>
</evidence>
<protein>
    <submittedName>
        <fullName evidence="14">Similar to vacuolar metal resistance ABC transporter</fullName>
    </submittedName>
</protein>
<dbReference type="CDD" id="cd18603">
    <property type="entry name" value="ABC_6TM_MRP1_2_3_6_D2_like"/>
    <property type="match status" value="1"/>
</dbReference>
<feature type="transmembrane region" description="Helical" evidence="11">
    <location>
        <begin position="1187"/>
        <end position="1207"/>
    </location>
</feature>
<evidence type="ECO:0000256" key="5">
    <source>
        <dbReference type="ARBA" id="ARBA00022737"/>
    </source>
</evidence>
<accession>E5ABP3</accession>
<evidence type="ECO:0000259" key="12">
    <source>
        <dbReference type="PROSITE" id="PS50893"/>
    </source>
</evidence>
<dbReference type="SUPFAM" id="SSF52540">
    <property type="entry name" value="P-loop containing nucleoside triphosphate hydrolases"/>
    <property type="match status" value="2"/>
</dbReference>
<dbReference type="FunFam" id="3.40.50.300:FF:000565">
    <property type="entry name" value="ABC bile acid transporter"/>
    <property type="match status" value="1"/>
</dbReference>
<feature type="transmembrane region" description="Helical" evidence="11">
    <location>
        <begin position="261"/>
        <end position="284"/>
    </location>
</feature>
<dbReference type="PROSITE" id="PS50893">
    <property type="entry name" value="ABC_TRANSPORTER_2"/>
    <property type="match status" value="2"/>
</dbReference>
<feature type="domain" description="ABC transmembrane type-1" evidence="13">
    <location>
        <begin position="1051"/>
        <end position="1332"/>
    </location>
</feature>
<keyword evidence="7" id="KW-0067">ATP-binding</keyword>
<feature type="transmembrane region" description="Helical" evidence="11">
    <location>
        <begin position="123"/>
        <end position="144"/>
    </location>
</feature>
<feature type="transmembrane region" description="Helical" evidence="11">
    <location>
        <begin position="233"/>
        <end position="249"/>
    </location>
</feature>
<keyword evidence="2" id="KW-0813">Transport</keyword>
<dbReference type="FunFam" id="3.40.50.300:FF:004222">
    <property type="entry name" value="Os02g0288700 protein"/>
    <property type="match status" value="1"/>
</dbReference>
<evidence type="ECO:0000256" key="6">
    <source>
        <dbReference type="ARBA" id="ARBA00022741"/>
    </source>
</evidence>
<feature type="domain" description="ABC transmembrane type-1" evidence="13">
    <location>
        <begin position="385"/>
        <end position="663"/>
    </location>
</feature>
<dbReference type="PANTHER" id="PTHR24223">
    <property type="entry name" value="ATP-BINDING CASSETTE SUB-FAMILY C"/>
    <property type="match status" value="1"/>
</dbReference>
<keyword evidence="3" id="KW-0926">Vacuole</keyword>
<dbReference type="Pfam" id="PF24357">
    <property type="entry name" value="TMD0_ABC"/>
    <property type="match status" value="1"/>
</dbReference>
<dbReference type="SMART" id="SM00382">
    <property type="entry name" value="AAA"/>
    <property type="match status" value="2"/>
</dbReference>
<dbReference type="SUPFAM" id="SSF90123">
    <property type="entry name" value="ABC transporter transmembrane region"/>
    <property type="match status" value="2"/>
</dbReference>
<evidence type="ECO:0000256" key="8">
    <source>
        <dbReference type="ARBA" id="ARBA00022989"/>
    </source>
</evidence>
<feature type="domain" description="ABC transporter" evidence="12">
    <location>
        <begin position="1369"/>
        <end position="1604"/>
    </location>
</feature>
<dbReference type="GO" id="GO:0005524">
    <property type="term" value="F:ATP binding"/>
    <property type="evidence" value="ECO:0007669"/>
    <property type="project" value="UniProtKB-KW"/>
</dbReference>
<proteinExistence type="predicted"/>
<feature type="domain" description="ABC transporter" evidence="12">
    <location>
        <begin position="699"/>
        <end position="924"/>
    </location>
</feature>
<dbReference type="InterPro" id="IPR003593">
    <property type="entry name" value="AAA+_ATPase"/>
</dbReference>
<dbReference type="STRING" id="985895.E5ABP3"/>
<evidence type="ECO:0000256" key="4">
    <source>
        <dbReference type="ARBA" id="ARBA00022692"/>
    </source>
</evidence>
<gene>
    <name evidence="14" type="ORF">LEMA_P022140.1</name>
</gene>
<evidence type="ECO:0000256" key="7">
    <source>
        <dbReference type="ARBA" id="ARBA00022840"/>
    </source>
</evidence>
<dbReference type="OrthoDB" id="6500128at2759"/>
<evidence type="ECO:0000256" key="3">
    <source>
        <dbReference type="ARBA" id="ARBA00022554"/>
    </source>
</evidence>
<dbReference type="InterPro" id="IPR056227">
    <property type="entry name" value="TMD0_ABC"/>
</dbReference>
<dbReference type="InParanoid" id="E5ABP3"/>
<feature type="region of interest" description="Disordered" evidence="10">
    <location>
        <begin position="925"/>
        <end position="979"/>
    </location>
</feature>
<keyword evidence="9 11" id="KW-0472">Membrane</keyword>
<dbReference type="FunCoup" id="E5ABP3">
    <property type="interactions" value="261"/>
</dbReference>
<comment type="subcellular location">
    <subcellularLocation>
        <location evidence="1">Vacuole membrane</location>
        <topology evidence="1">Multi-pass membrane protein</topology>
    </subcellularLocation>
</comment>
<feature type="transmembrane region" description="Helical" evidence="11">
    <location>
        <begin position="523"/>
        <end position="542"/>
    </location>
</feature>